<keyword evidence="1" id="KW-0472">Membrane</keyword>
<protein>
    <submittedName>
        <fullName evidence="2">Uncharacterized protein</fullName>
    </submittedName>
</protein>
<evidence type="ECO:0000313" key="2">
    <source>
        <dbReference type="EMBL" id="POG76227.1"/>
    </source>
</evidence>
<sequence length="232" mass="27338">MDIFSIISIICLFFFGIGIMFCQILTALVKFIIRRDFCINCIFNIFDNKGCKRCQINYLKENFTNWSSGNEKIDNFIQKRQSEINDPYETVLEWIPYNQFHDINLFTANWKDGPLYWDRYIRKYNKKSNEVVHLKYLYNFHDIDEILNEVETHSPNFKIYGISQNPDTMVYIIIFRDKDYCIGSFKGSKMQLGIILIKRQCISGASKIEVIGELNPVNSGMLKLMSFMLTLS</sequence>
<dbReference type="EMBL" id="AUPC02000052">
    <property type="protein sequence ID" value="POG76227.1"/>
    <property type="molecule type" value="Genomic_DNA"/>
</dbReference>
<name>A0A2P4QF35_RHIID</name>
<evidence type="ECO:0000256" key="1">
    <source>
        <dbReference type="SAM" id="Phobius"/>
    </source>
</evidence>
<dbReference type="Proteomes" id="UP000018888">
    <property type="component" value="Unassembled WGS sequence"/>
</dbReference>
<evidence type="ECO:0000313" key="3">
    <source>
        <dbReference type="Proteomes" id="UP000018888"/>
    </source>
</evidence>
<proteinExistence type="predicted"/>
<organism evidence="2 3">
    <name type="scientific">Rhizophagus irregularis (strain DAOM 181602 / DAOM 197198 / MUCL 43194)</name>
    <name type="common">Arbuscular mycorrhizal fungus</name>
    <name type="synonym">Glomus intraradices</name>
    <dbReference type="NCBI Taxonomy" id="747089"/>
    <lineage>
        <taxon>Eukaryota</taxon>
        <taxon>Fungi</taxon>
        <taxon>Fungi incertae sedis</taxon>
        <taxon>Mucoromycota</taxon>
        <taxon>Glomeromycotina</taxon>
        <taxon>Glomeromycetes</taxon>
        <taxon>Glomerales</taxon>
        <taxon>Glomeraceae</taxon>
        <taxon>Rhizophagus</taxon>
    </lineage>
</organism>
<keyword evidence="1" id="KW-0812">Transmembrane</keyword>
<gene>
    <name evidence="2" type="ORF">GLOIN_2v1872241</name>
</gene>
<comment type="caution">
    <text evidence="2">The sequence shown here is derived from an EMBL/GenBank/DDBJ whole genome shotgun (WGS) entry which is preliminary data.</text>
</comment>
<keyword evidence="1" id="KW-1133">Transmembrane helix</keyword>
<keyword evidence="3" id="KW-1185">Reference proteome</keyword>
<dbReference type="AlphaFoldDB" id="A0A2P4QF35"/>
<accession>A0A2P4QF35</accession>
<reference evidence="2 3" key="1">
    <citation type="journal article" date="2013" name="Proc. Natl. Acad. Sci. U.S.A.">
        <title>Genome of an arbuscular mycorrhizal fungus provides insight into the oldest plant symbiosis.</title>
        <authorList>
            <person name="Tisserant E."/>
            <person name="Malbreil M."/>
            <person name="Kuo A."/>
            <person name="Kohler A."/>
            <person name="Symeonidi A."/>
            <person name="Balestrini R."/>
            <person name="Charron P."/>
            <person name="Duensing N."/>
            <person name="Frei Dit Frey N."/>
            <person name="Gianinazzi-Pearson V."/>
            <person name="Gilbert L.B."/>
            <person name="Handa Y."/>
            <person name="Herr J.R."/>
            <person name="Hijri M."/>
            <person name="Koul R."/>
            <person name="Kawaguchi M."/>
            <person name="Krajinski F."/>
            <person name="Lammers P.J."/>
            <person name="Masclaux F.G."/>
            <person name="Murat C."/>
            <person name="Morin E."/>
            <person name="Ndikumana S."/>
            <person name="Pagni M."/>
            <person name="Petitpierre D."/>
            <person name="Requena N."/>
            <person name="Rosikiewicz P."/>
            <person name="Riley R."/>
            <person name="Saito K."/>
            <person name="San Clemente H."/>
            <person name="Shapiro H."/>
            <person name="van Tuinen D."/>
            <person name="Becard G."/>
            <person name="Bonfante P."/>
            <person name="Paszkowski U."/>
            <person name="Shachar-Hill Y.Y."/>
            <person name="Tuskan G.A."/>
            <person name="Young P.W."/>
            <person name="Sanders I.R."/>
            <person name="Henrissat B."/>
            <person name="Rensing S.A."/>
            <person name="Grigoriev I.V."/>
            <person name="Corradi N."/>
            <person name="Roux C."/>
            <person name="Martin F."/>
        </authorList>
    </citation>
    <scope>NUCLEOTIDE SEQUENCE [LARGE SCALE GENOMIC DNA]</scope>
    <source>
        <strain evidence="2 3">DAOM 197198</strain>
    </source>
</reference>
<feature type="transmembrane region" description="Helical" evidence="1">
    <location>
        <begin position="6"/>
        <end position="29"/>
    </location>
</feature>
<reference evidence="2 3" key="2">
    <citation type="journal article" date="2018" name="New Phytol.">
        <title>High intraspecific genome diversity in the model arbuscular mycorrhizal symbiont Rhizophagus irregularis.</title>
        <authorList>
            <person name="Chen E.C.H."/>
            <person name="Morin E."/>
            <person name="Beaudet D."/>
            <person name="Noel J."/>
            <person name="Yildirir G."/>
            <person name="Ndikumana S."/>
            <person name="Charron P."/>
            <person name="St-Onge C."/>
            <person name="Giorgi J."/>
            <person name="Kruger M."/>
            <person name="Marton T."/>
            <person name="Ropars J."/>
            <person name="Grigoriev I.V."/>
            <person name="Hainaut M."/>
            <person name="Henrissat B."/>
            <person name="Roux C."/>
            <person name="Martin F."/>
            <person name="Corradi N."/>
        </authorList>
    </citation>
    <scope>NUCLEOTIDE SEQUENCE [LARGE SCALE GENOMIC DNA]</scope>
    <source>
        <strain evidence="2 3">DAOM 197198</strain>
    </source>
</reference>
<dbReference type="VEuPathDB" id="FungiDB:RhiirFUN_002853"/>